<dbReference type="AlphaFoldDB" id="A0A2P5A8N7"/>
<dbReference type="EMBL" id="JXTB01000774">
    <property type="protein sequence ID" value="PON32884.1"/>
    <property type="molecule type" value="Genomic_DNA"/>
</dbReference>
<name>A0A2P5A8N7_PARAD</name>
<sequence>MPSILQDVILVRKTLSRTKHKMTTYVNIVHRPQQYSSKEILEAYRECTYTNNYKKIENSHVHVGSSSLELSTIPFPSIIITNFVLCLLLCKDRLPKIFRVPHLKKT</sequence>
<evidence type="ECO:0000313" key="1">
    <source>
        <dbReference type="EMBL" id="PON32884.1"/>
    </source>
</evidence>
<evidence type="ECO:0000313" key="2">
    <source>
        <dbReference type="Proteomes" id="UP000237105"/>
    </source>
</evidence>
<comment type="caution">
    <text evidence="1">The sequence shown here is derived from an EMBL/GenBank/DDBJ whole genome shotgun (WGS) entry which is preliminary data.</text>
</comment>
<accession>A0A2P5A8N7</accession>
<organism evidence="1 2">
    <name type="scientific">Parasponia andersonii</name>
    <name type="common">Sponia andersonii</name>
    <dbReference type="NCBI Taxonomy" id="3476"/>
    <lineage>
        <taxon>Eukaryota</taxon>
        <taxon>Viridiplantae</taxon>
        <taxon>Streptophyta</taxon>
        <taxon>Embryophyta</taxon>
        <taxon>Tracheophyta</taxon>
        <taxon>Spermatophyta</taxon>
        <taxon>Magnoliopsida</taxon>
        <taxon>eudicotyledons</taxon>
        <taxon>Gunneridae</taxon>
        <taxon>Pentapetalae</taxon>
        <taxon>rosids</taxon>
        <taxon>fabids</taxon>
        <taxon>Rosales</taxon>
        <taxon>Cannabaceae</taxon>
        <taxon>Parasponia</taxon>
    </lineage>
</organism>
<dbReference type="Proteomes" id="UP000237105">
    <property type="component" value="Unassembled WGS sequence"/>
</dbReference>
<gene>
    <name evidence="1" type="ORF">PanWU01x14_357380</name>
</gene>
<reference evidence="2" key="1">
    <citation type="submission" date="2016-06" db="EMBL/GenBank/DDBJ databases">
        <title>Parallel loss of symbiosis genes in relatives of nitrogen-fixing non-legume Parasponia.</title>
        <authorList>
            <person name="Van Velzen R."/>
            <person name="Holmer R."/>
            <person name="Bu F."/>
            <person name="Rutten L."/>
            <person name="Van Zeijl A."/>
            <person name="Liu W."/>
            <person name="Santuari L."/>
            <person name="Cao Q."/>
            <person name="Sharma T."/>
            <person name="Shen D."/>
            <person name="Roswanjaya Y."/>
            <person name="Wardhani T."/>
            <person name="Kalhor M.S."/>
            <person name="Jansen J."/>
            <person name="Van den Hoogen J."/>
            <person name="Gungor B."/>
            <person name="Hartog M."/>
            <person name="Hontelez J."/>
            <person name="Verver J."/>
            <person name="Yang W.-C."/>
            <person name="Schijlen E."/>
            <person name="Repin R."/>
            <person name="Schilthuizen M."/>
            <person name="Schranz E."/>
            <person name="Heidstra R."/>
            <person name="Miyata K."/>
            <person name="Fedorova E."/>
            <person name="Kohlen W."/>
            <person name="Bisseling T."/>
            <person name="Smit S."/>
            <person name="Geurts R."/>
        </authorList>
    </citation>
    <scope>NUCLEOTIDE SEQUENCE [LARGE SCALE GENOMIC DNA]</scope>
    <source>
        <strain evidence="2">cv. WU1-14</strain>
    </source>
</reference>
<keyword evidence="2" id="KW-1185">Reference proteome</keyword>
<proteinExistence type="predicted"/>
<protein>
    <submittedName>
        <fullName evidence="1">Uncharacterized protein</fullName>
    </submittedName>
</protein>